<sequence length="51" mass="6029">MNKKLFLDRNSITFENAAEKNCKYFLKWATGRLPFLLKTGQEMISDIKDLF</sequence>
<comment type="caution">
    <text evidence="1">The sequence shown here is derived from an EMBL/GenBank/DDBJ whole genome shotgun (WGS) entry which is preliminary data.</text>
</comment>
<reference evidence="1" key="1">
    <citation type="submission" date="2019-03" db="EMBL/GenBank/DDBJ databases">
        <title>Single cell metagenomics reveals metabolic interactions within the superorganism composed of flagellate Streblomastix strix and complex community of Bacteroidetes bacteria on its surface.</title>
        <authorList>
            <person name="Treitli S.C."/>
            <person name="Kolisko M."/>
            <person name="Husnik F."/>
            <person name="Keeling P."/>
            <person name="Hampl V."/>
        </authorList>
    </citation>
    <scope>NUCLEOTIDE SEQUENCE</scope>
    <source>
        <strain evidence="1">STM</strain>
    </source>
</reference>
<gene>
    <name evidence="1" type="ORF">EZS27_025325</name>
</gene>
<accession>A0A5J4QYG8</accession>
<organism evidence="1">
    <name type="scientific">termite gut metagenome</name>
    <dbReference type="NCBI Taxonomy" id="433724"/>
    <lineage>
        <taxon>unclassified sequences</taxon>
        <taxon>metagenomes</taxon>
        <taxon>organismal metagenomes</taxon>
    </lineage>
</organism>
<dbReference type="AlphaFoldDB" id="A0A5J4QYG8"/>
<name>A0A5J4QYG8_9ZZZZ</name>
<protein>
    <submittedName>
        <fullName evidence="1">Uncharacterized protein</fullName>
    </submittedName>
</protein>
<dbReference type="EMBL" id="SNRY01002355">
    <property type="protein sequence ID" value="KAA6325463.1"/>
    <property type="molecule type" value="Genomic_DNA"/>
</dbReference>
<proteinExistence type="predicted"/>
<evidence type="ECO:0000313" key="1">
    <source>
        <dbReference type="EMBL" id="KAA6325463.1"/>
    </source>
</evidence>